<reference evidence="1 2" key="1">
    <citation type="submission" date="2013-09" db="EMBL/GenBank/DDBJ databases">
        <authorList>
            <consortium name="DOE Joint Genome Institute"/>
            <person name="Klenk H.-P."/>
            <person name="Huntemann M."/>
            <person name="Han J."/>
            <person name="Chen A."/>
            <person name="Kyrpides N."/>
            <person name="Mavromatis K."/>
            <person name="Markowitz V."/>
            <person name="Palaniappan K."/>
            <person name="Ivanova N."/>
            <person name="Schaumberg A."/>
            <person name="Pati A."/>
            <person name="Liolios K."/>
            <person name="Nordberg H.P."/>
            <person name="Cantor M.N."/>
            <person name="Hua S.X."/>
            <person name="Woyke T."/>
        </authorList>
    </citation>
    <scope>NUCLEOTIDE SEQUENCE [LARGE SCALE GENOMIC DNA]</scope>
    <source>
        <strain evidence="1 2">DSM 14336</strain>
    </source>
</reference>
<organism evidence="1 2">
    <name type="scientific">Leisingera methylohalidivorans DSM 14336</name>
    <dbReference type="NCBI Taxonomy" id="999552"/>
    <lineage>
        <taxon>Bacteria</taxon>
        <taxon>Pseudomonadati</taxon>
        <taxon>Pseudomonadota</taxon>
        <taxon>Alphaproteobacteria</taxon>
        <taxon>Rhodobacterales</taxon>
        <taxon>Roseobacteraceae</taxon>
        <taxon>Leisingera</taxon>
    </lineage>
</organism>
<protein>
    <submittedName>
        <fullName evidence="1">Uncharacterized protein</fullName>
    </submittedName>
</protein>
<dbReference type="EMBL" id="CP006773">
    <property type="protein sequence ID" value="AHD03234.1"/>
    <property type="molecule type" value="Genomic_DNA"/>
</dbReference>
<sequence length="174" mass="18497">MGHGQAVGVRCGLGAADTLLRGLSLLYAVPEVLCDDPEVRILVRDPVIGRVELGDRFAGLRVLGIPQAIPDSAPNIEFVVENAGAAVSVAVDRRLAPVSRPIASAAWGKDTISVESRCDLERRLARGVFSEDTFNDRCFIRIDILFIFDGLPCGGAPGLIPIGLLTCPPLVPRS</sequence>
<proteinExistence type="predicted"/>
<keyword evidence="2" id="KW-1185">Reference proteome</keyword>
<dbReference type="AlphaFoldDB" id="V9VZL5"/>
<name>V9VZL5_9RHOB</name>
<dbReference type="Proteomes" id="UP000018780">
    <property type="component" value="Chromosome"/>
</dbReference>
<dbReference type="KEGG" id="lmd:METH_17255"/>
<evidence type="ECO:0000313" key="2">
    <source>
        <dbReference type="Proteomes" id="UP000018780"/>
    </source>
</evidence>
<gene>
    <name evidence="1" type="ORF">METH_17255</name>
</gene>
<dbReference type="HOGENOM" id="CLU_1538205_0_0_5"/>
<accession>V9VZL5</accession>
<evidence type="ECO:0000313" key="1">
    <source>
        <dbReference type="EMBL" id="AHD03234.1"/>
    </source>
</evidence>